<accession>A0A1Y6CL21</accession>
<dbReference type="STRING" id="1513793.SAMN06296036_12139"/>
<protein>
    <submittedName>
        <fullName evidence="1">Uncharacterized protein</fullName>
    </submittedName>
</protein>
<dbReference type="AlphaFoldDB" id="A0A1Y6CL21"/>
<proteinExistence type="predicted"/>
<dbReference type="Proteomes" id="UP000192907">
    <property type="component" value="Unassembled WGS sequence"/>
</dbReference>
<evidence type="ECO:0000313" key="1">
    <source>
        <dbReference type="EMBL" id="SMF62129.1"/>
    </source>
</evidence>
<name>A0A1Y6CL21_9BACT</name>
<dbReference type="OrthoDB" id="9990327at2"/>
<evidence type="ECO:0000313" key="2">
    <source>
        <dbReference type="Proteomes" id="UP000192907"/>
    </source>
</evidence>
<dbReference type="EMBL" id="FWZT01000021">
    <property type="protein sequence ID" value="SMF62129.1"/>
    <property type="molecule type" value="Genomic_DNA"/>
</dbReference>
<gene>
    <name evidence="1" type="ORF">SAMN06296036_12139</name>
</gene>
<reference evidence="2" key="1">
    <citation type="submission" date="2017-04" db="EMBL/GenBank/DDBJ databases">
        <authorList>
            <person name="Varghese N."/>
            <person name="Submissions S."/>
        </authorList>
    </citation>
    <scope>NUCLEOTIDE SEQUENCE [LARGE SCALE GENOMIC DNA]</scope>
    <source>
        <strain evidence="2">RKEM611</strain>
    </source>
</reference>
<keyword evidence="2" id="KW-1185">Reference proteome</keyword>
<dbReference type="RefSeq" id="WP_132323086.1">
    <property type="nucleotide sequence ID" value="NZ_FWZT01000021.1"/>
</dbReference>
<organism evidence="1 2">
    <name type="scientific">Pseudobacteriovorax antillogorgiicola</name>
    <dbReference type="NCBI Taxonomy" id="1513793"/>
    <lineage>
        <taxon>Bacteria</taxon>
        <taxon>Pseudomonadati</taxon>
        <taxon>Bdellovibrionota</taxon>
        <taxon>Oligoflexia</taxon>
        <taxon>Oligoflexales</taxon>
        <taxon>Pseudobacteriovoracaceae</taxon>
        <taxon>Pseudobacteriovorax</taxon>
    </lineage>
</organism>
<sequence>MKASLLIIANFCWMACKPQKTDVEQLIQDQCVQHPIAFYMAEQESGTQIYQFGPKDTEFRELLEQLIDRYRRTGIDISGSEKLKLVRSYVPQYVDSCTSFFAPVQQSCENYALTSPEFRNCIRPFNQSFREQLQLNFRQSGTERLDLENVTFDEQLSFSSSQINTKH</sequence>